<dbReference type="InterPro" id="IPR015940">
    <property type="entry name" value="UBA"/>
</dbReference>
<feature type="compositionally biased region" description="Basic and acidic residues" evidence="1">
    <location>
        <begin position="124"/>
        <end position="134"/>
    </location>
</feature>
<name>A0A175YEU2_DAUCS</name>
<dbReference type="InterPro" id="IPR009060">
    <property type="entry name" value="UBA-like_sf"/>
</dbReference>
<feature type="region of interest" description="Disordered" evidence="1">
    <location>
        <begin position="593"/>
        <end position="614"/>
    </location>
</feature>
<protein>
    <recommendedName>
        <fullName evidence="2">UBA domain-containing protein</fullName>
    </recommendedName>
</protein>
<feature type="region of interest" description="Disordered" evidence="1">
    <location>
        <begin position="257"/>
        <end position="276"/>
    </location>
</feature>
<dbReference type="PROSITE" id="PS50030">
    <property type="entry name" value="UBA"/>
    <property type="match status" value="1"/>
</dbReference>
<feature type="region of interest" description="Disordered" evidence="1">
    <location>
        <begin position="1"/>
        <end position="149"/>
    </location>
</feature>
<gene>
    <name evidence="3" type="ORF">DCAR_029735</name>
    <name evidence="4" type="ORF">DCAR_0934309</name>
</gene>
<feature type="compositionally biased region" description="Basic residues" evidence="1">
    <location>
        <begin position="135"/>
        <end position="144"/>
    </location>
</feature>
<evidence type="ECO:0000313" key="4">
    <source>
        <dbReference type="EMBL" id="WOH14786.1"/>
    </source>
</evidence>
<dbReference type="STRING" id="79200.A0A175YEU2"/>
<feature type="region of interest" description="Disordered" evidence="1">
    <location>
        <begin position="441"/>
        <end position="468"/>
    </location>
</feature>
<reference evidence="3" key="1">
    <citation type="journal article" date="2016" name="Nat. Genet.">
        <title>A high-quality carrot genome assembly provides new insights into carotenoid accumulation and asterid genome evolution.</title>
        <authorList>
            <person name="Iorizzo M."/>
            <person name="Ellison S."/>
            <person name="Senalik D."/>
            <person name="Zeng P."/>
            <person name="Satapoomin P."/>
            <person name="Huang J."/>
            <person name="Bowman M."/>
            <person name="Iovene M."/>
            <person name="Sanseverino W."/>
            <person name="Cavagnaro P."/>
            <person name="Yildiz M."/>
            <person name="Macko-Podgorni A."/>
            <person name="Moranska E."/>
            <person name="Grzebelus E."/>
            <person name="Grzebelus D."/>
            <person name="Ashrafi H."/>
            <person name="Zheng Z."/>
            <person name="Cheng S."/>
            <person name="Spooner D."/>
            <person name="Van Deynze A."/>
            <person name="Simon P."/>
        </authorList>
    </citation>
    <scope>NUCLEOTIDE SEQUENCE [LARGE SCALE GENOMIC DNA]</scope>
    <source>
        <tissue evidence="3">Leaf</tissue>
    </source>
</reference>
<dbReference type="SUPFAM" id="SSF46934">
    <property type="entry name" value="UBA-like"/>
    <property type="match status" value="1"/>
</dbReference>
<feature type="compositionally biased region" description="Polar residues" evidence="1">
    <location>
        <begin position="25"/>
        <end position="69"/>
    </location>
</feature>
<proteinExistence type="predicted"/>
<keyword evidence="5" id="KW-1185">Reference proteome</keyword>
<evidence type="ECO:0000313" key="3">
    <source>
        <dbReference type="EMBL" id="KZM82166.1"/>
    </source>
</evidence>
<dbReference type="AlphaFoldDB" id="A0A175YEU2"/>
<dbReference type="PANTHER" id="PTHR35294">
    <property type="entry name" value="UBIQUITIN-ASSOCIATED/TRANSLATION ELONGATION FACTOR EF1B PROTEIN"/>
    <property type="match status" value="1"/>
</dbReference>
<evidence type="ECO:0000256" key="1">
    <source>
        <dbReference type="SAM" id="MobiDB-lite"/>
    </source>
</evidence>
<feature type="domain" description="UBA" evidence="2">
    <location>
        <begin position="149"/>
        <end position="201"/>
    </location>
</feature>
<evidence type="ECO:0000313" key="5">
    <source>
        <dbReference type="Proteomes" id="UP000077755"/>
    </source>
</evidence>
<dbReference type="OMA" id="RFNCSKQ"/>
<reference evidence="4" key="2">
    <citation type="submission" date="2022-03" db="EMBL/GenBank/DDBJ databases">
        <title>Draft title - Genomic analysis of global carrot germplasm unveils the trajectory of domestication and the origin of high carotenoid orange carrot.</title>
        <authorList>
            <person name="Iorizzo M."/>
            <person name="Ellison S."/>
            <person name="Senalik D."/>
            <person name="Macko-Podgorni A."/>
            <person name="Grzebelus D."/>
            <person name="Bostan H."/>
            <person name="Rolling W."/>
            <person name="Curaba J."/>
            <person name="Simon P."/>
        </authorList>
    </citation>
    <scope>NUCLEOTIDE SEQUENCE</scope>
    <source>
        <tissue evidence="4">Leaf</tissue>
    </source>
</reference>
<evidence type="ECO:0000259" key="2">
    <source>
        <dbReference type="PROSITE" id="PS50030"/>
    </source>
</evidence>
<organism evidence="3">
    <name type="scientific">Daucus carota subsp. sativus</name>
    <name type="common">Carrot</name>
    <dbReference type="NCBI Taxonomy" id="79200"/>
    <lineage>
        <taxon>Eukaryota</taxon>
        <taxon>Viridiplantae</taxon>
        <taxon>Streptophyta</taxon>
        <taxon>Embryophyta</taxon>
        <taxon>Tracheophyta</taxon>
        <taxon>Spermatophyta</taxon>
        <taxon>Magnoliopsida</taxon>
        <taxon>eudicotyledons</taxon>
        <taxon>Gunneridae</taxon>
        <taxon>Pentapetalae</taxon>
        <taxon>asterids</taxon>
        <taxon>campanulids</taxon>
        <taxon>Apiales</taxon>
        <taxon>Apiaceae</taxon>
        <taxon>Apioideae</taxon>
        <taxon>Scandiceae</taxon>
        <taxon>Daucinae</taxon>
        <taxon>Daucus</taxon>
        <taxon>Daucus sect. Daucus</taxon>
    </lineage>
</organism>
<sequence length="632" mass="68848">MSPATKSKSKSKEKPLTKATKELQKASQKYPESNNGSTPASAYNPLSGTFHSLDSASGTSSPPLQSNGRFRNIEETDDHSGNLHRTAIEYDSLSNNDSCSGESEDHKEKATTTAIRPDVVTVSDNEKREKIRQKNERKHQRQRERRAQELHERCSGYLMSRKLESLSQQIVAMGFTSERATMALMLNEGRLQESVNWLFEGTEQESQTKDIGSGANLKIDIAEELARISEMEVRHKCSKQEVERVVVSCEGDLDKAEETLNSQKPEPITHPKPEESASLKHAMMHQEKPTSAVTTLLNRNEGEMAYSKGAVALPTHPATGSRNQLSSKIIPSKPQTEKRVSGNYNSSLSYSSTGPIQVASSSAKVMAQLGVGLEGRPFHQGAAIKEPIVMMQRPQSINIKPSSVINSSASPPGTNQWYGNNVMGVDNMILNGKMVHSQSSGNFGTGSQHFYPQSQSRNLGPDNPSSRQYNTQAQYMQQRAYMSNSVDPVAARPVAPSWSPVGTSSSPSLTVPSSLGLFSGFGSGATSGLPSHVDWNARDMMSHCDYNSIDWTLKSNPMSPPKLNDLMLEDRSGGLMRGLSSMHSTNGVRVAGLQDGGPTEATTSGVPREWTSPFAGKDIFSLPRQFVTSPSP</sequence>
<feature type="compositionally biased region" description="Basic and acidic residues" evidence="1">
    <location>
        <begin position="71"/>
        <end position="81"/>
    </location>
</feature>
<accession>A0A175YEU2</accession>
<feature type="compositionally biased region" description="Basic and acidic residues" evidence="1">
    <location>
        <begin position="10"/>
        <end position="24"/>
    </location>
</feature>
<dbReference type="PANTHER" id="PTHR35294:SF4">
    <property type="entry name" value="UBA DOMAIN-CONTAINING PROTEIN"/>
    <property type="match status" value="1"/>
</dbReference>
<dbReference type="EMBL" id="CP093351">
    <property type="protein sequence ID" value="WOH14786.1"/>
    <property type="molecule type" value="Genomic_DNA"/>
</dbReference>
<dbReference type="KEGG" id="dcr:108202871"/>
<dbReference type="Gene3D" id="1.10.8.10">
    <property type="entry name" value="DNA helicase RuvA subunit, C-terminal domain"/>
    <property type="match status" value="1"/>
</dbReference>
<dbReference type="OrthoDB" id="515654at2759"/>
<dbReference type="Gramene" id="KZM82166">
    <property type="protein sequence ID" value="KZM82166"/>
    <property type="gene ID" value="DCAR_029735"/>
</dbReference>
<feature type="compositionally biased region" description="Basic and acidic residues" evidence="1">
    <location>
        <begin position="267"/>
        <end position="276"/>
    </location>
</feature>
<dbReference type="EMBL" id="LNRQ01000009">
    <property type="protein sequence ID" value="KZM82166.1"/>
    <property type="molecule type" value="Genomic_DNA"/>
</dbReference>
<feature type="compositionally biased region" description="Polar residues" evidence="1">
    <location>
        <begin position="92"/>
        <end position="101"/>
    </location>
</feature>
<dbReference type="Proteomes" id="UP000077755">
    <property type="component" value="Chromosome 9"/>
</dbReference>